<dbReference type="KEGG" id="whr:OG579_00335"/>
<dbReference type="Gene3D" id="3.10.129.10">
    <property type="entry name" value="Hotdog Thioesterase"/>
    <property type="match status" value="1"/>
</dbReference>
<dbReference type="Proteomes" id="UP001432128">
    <property type="component" value="Chromosome"/>
</dbReference>
<evidence type="ECO:0000313" key="2">
    <source>
        <dbReference type="Proteomes" id="UP001432128"/>
    </source>
</evidence>
<organism evidence="1 2">
    <name type="scientific">Williamsia herbipolensis</name>
    <dbReference type="NCBI Taxonomy" id="1603258"/>
    <lineage>
        <taxon>Bacteria</taxon>
        <taxon>Bacillati</taxon>
        <taxon>Actinomycetota</taxon>
        <taxon>Actinomycetes</taxon>
        <taxon>Mycobacteriales</taxon>
        <taxon>Nocardiaceae</taxon>
        <taxon>Williamsia</taxon>
    </lineage>
</organism>
<protein>
    <submittedName>
        <fullName evidence="1">Thioesterase family protein</fullName>
    </submittedName>
</protein>
<keyword evidence="2" id="KW-1185">Reference proteome</keyword>
<dbReference type="CDD" id="cd00586">
    <property type="entry name" value="4HBT"/>
    <property type="match status" value="1"/>
</dbReference>
<dbReference type="Pfam" id="PF13279">
    <property type="entry name" value="4HBT_2"/>
    <property type="match status" value="1"/>
</dbReference>
<gene>
    <name evidence="1" type="ORF">OG579_00335</name>
</gene>
<dbReference type="InterPro" id="IPR029069">
    <property type="entry name" value="HotDog_dom_sf"/>
</dbReference>
<dbReference type="EMBL" id="CP108021">
    <property type="protein sequence ID" value="WUM22176.1"/>
    <property type="molecule type" value="Genomic_DNA"/>
</dbReference>
<name>A0AAU4K7Z6_9NOCA</name>
<proteinExistence type="predicted"/>
<dbReference type="AlphaFoldDB" id="A0AAU4K7Z6"/>
<dbReference type="SUPFAM" id="SSF54637">
    <property type="entry name" value="Thioesterase/thiol ester dehydrase-isomerase"/>
    <property type="match status" value="1"/>
</dbReference>
<sequence>MHRDESLGGDDGRRVDAGFLVTVPVRWSDMDVFAHINHARMVTLLEEARIPWLFYDERPTAGLRTGCLVADLNVRYQGQLRHEQSPIEVTMFTTRVRAVDFTVGYEVRPAHADPQSKPAVVASTQLVSFDVDTQMPRRMTTEEKDYLRSFLRADGRRAARPAR</sequence>
<reference evidence="1 2" key="1">
    <citation type="submission" date="2022-10" db="EMBL/GenBank/DDBJ databases">
        <title>The complete genomes of actinobacterial strains from the NBC collection.</title>
        <authorList>
            <person name="Joergensen T.S."/>
            <person name="Alvarez Arevalo M."/>
            <person name="Sterndorff E.B."/>
            <person name="Faurdal D."/>
            <person name="Vuksanovic O."/>
            <person name="Mourched A.-S."/>
            <person name="Charusanti P."/>
            <person name="Shaw S."/>
            <person name="Blin K."/>
            <person name="Weber T."/>
        </authorList>
    </citation>
    <scope>NUCLEOTIDE SEQUENCE [LARGE SCALE GENOMIC DNA]</scope>
    <source>
        <strain evidence="1 2">NBC_00319</strain>
    </source>
</reference>
<accession>A0AAU4K7Z6</accession>
<dbReference type="RefSeq" id="WP_045822376.1">
    <property type="nucleotide sequence ID" value="NZ_CP108021.1"/>
</dbReference>
<evidence type="ECO:0000313" key="1">
    <source>
        <dbReference type="EMBL" id="WUM22176.1"/>
    </source>
</evidence>